<dbReference type="OrthoDB" id="5179750at2"/>
<dbReference type="AlphaFoldDB" id="A0A3D9ZVN5"/>
<dbReference type="InterPro" id="IPR025847">
    <property type="entry name" value="MEDS_domain"/>
</dbReference>
<dbReference type="Proteomes" id="UP000256913">
    <property type="component" value="Unassembled WGS sequence"/>
</dbReference>
<dbReference type="EMBL" id="QUMQ01000001">
    <property type="protein sequence ID" value="REG01242.1"/>
    <property type="molecule type" value="Genomic_DNA"/>
</dbReference>
<feature type="domain" description="MEDS" evidence="1">
    <location>
        <begin position="71"/>
        <end position="138"/>
    </location>
</feature>
<dbReference type="Gene3D" id="3.30.750.24">
    <property type="entry name" value="STAS domain"/>
    <property type="match status" value="1"/>
</dbReference>
<keyword evidence="3" id="KW-1185">Reference proteome</keyword>
<evidence type="ECO:0000313" key="2">
    <source>
        <dbReference type="EMBL" id="REG01242.1"/>
    </source>
</evidence>
<reference evidence="2 3" key="1">
    <citation type="submission" date="2018-08" db="EMBL/GenBank/DDBJ databases">
        <title>Sequencing the genomes of 1000 actinobacteria strains.</title>
        <authorList>
            <person name="Klenk H.-P."/>
        </authorList>
    </citation>
    <scope>NUCLEOTIDE SEQUENCE [LARGE SCALE GENOMIC DNA]</scope>
    <source>
        <strain evidence="2 3">DSM 44099</strain>
    </source>
</reference>
<gene>
    <name evidence="2" type="ORF">DFJ67_7322</name>
</gene>
<protein>
    <submittedName>
        <fullName evidence="2">STAS domain-containing protein</fullName>
    </submittedName>
</protein>
<comment type="caution">
    <text evidence="2">The sequence shown here is derived from an EMBL/GenBank/DDBJ whole genome shotgun (WGS) entry which is preliminary data.</text>
</comment>
<evidence type="ECO:0000313" key="3">
    <source>
        <dbReference type="Proteomes" id="UP000256913"/>
    </source>
</evidence>
<sequence length="244" mass="25222">MRAAGEVTVVRPTGAGRHQCWAFTERAGFLDRARAFLAEGRAAGEQRWLVGADLAGLDGVPALPGFDPAAATGAALAAGFTGLRVVVDATLLVRSRADFAAYEHLVDRAAADHPFSALCGYDRRVLDSAAVAELACLHGTHNVADVPFRLHGTAGPGAVALSGELDGAGSGLLARALDRAAPPVVDGEVVVDGAALEFIDHRSLLRLADYARGRGATAVLRTPLPAAARLADLLRVPGVRVEAR</sequence>
<proteinExistence type="predicted"/>
<evidence type="ECO:0000259" key="1">
    <source>
        <dbReference type="Pfam" id="PF14417"/>
    </source>
</evidence>
<name>A0A3D9ZVN5_9ACTN</name>
<dbReference type="RefSeq" id="WP_116073350.1">
    <property type="nucleotide sequence ID" value="NZ_BONB01000093.1"/>
</dbReference>
<accession>A0A3D9ZVN5</accession>
<dbReference type="InterPro" id="IPR036513">
    <property type="entry name" value="STAS_dom_sf"/>
</dbReference>
<organism evidence="2 3">
    <name type="scientific">Asanoa ferruginea</name>
    <dbReference type="NCBI Taxonomy" id="53367"/>
    <lineage>
        <taxon>Bacteria</taxon>
        <taxon>Bacillati</taxon>
        <taxon>Actinomycetota</taxon>
        <taxon>Actinomycetes</taxon>
        <taxon>Micromonosporales</taxon>
        <taxon>Micromonosporaceae</taxon>
        <taxon>Asanoa</taxon>
    </lineage>
</organism>
<dbReference type="Pfam" id="PF14417">
    <property type="entry name" value="MEDS"/>
    <property type="match status" value="1"/>
</dbReference>